<name>A0A364Y5A4_9BACT</name>
<dbReference type="AlphaFoldDB" id="A0A364Y5A4"/>
<proteinExistence type="predicted"/>
<organism evidence="1 2">
    <name type="scientific">Pseudochryseolinea flava</name>
    <dbReference type="NCBI Taxonomy" id="2059302"/>
    <lineage>
        <taxon>Bacteria</taxon>
        <taxon>Pseudomonadati</taxon>
        <taxon>Bacteroidota</taxon>
        <taxon>Cytophagia</taxon>
        <taxon>Cytophagales</taxon>
        <taxon>Fulvivirgaceae</taxon>
        <taxon>Pseudochryseolinea</taxon>
    </lineage>
</organism>
<reference evidence="1 2" key="1">
    <citation type="submission" date="2018-06" db="EMBL/GenBank/DDBJ databases">
        <title>Chryseolinea flavus sp. nov., a member of the phylum Bacteroidetes isolated from soil.</title>
        <authorList>
            <person name="Li Y."/>
            <person name="Wang J."/>
        </authorList>
    </citation>
    <scope>NUCLEOTIDE SEQUENCE [LARGE SCALE GENOMIC DNA]</scope>
    <source>
        <strain evidence="1 2">SDU1-6</strain>
    </source>
</reference>
<sequence>MAEWIRFEIPFLLKVTLIFTGVYDPLYKKLLSNMKRLLMIPVTLCLTLFAHALSAQEICNNSIDDDGDGFIDCYDKDCSQNTVCDGFFIGSDACSESPIQFPPLELKLKYKSAPGGANHVSRIVAGDINSDGVNDLVATYTNQDGTLS</sequence>
<dbReference type="EMBL" id="QMFY01000002">
    <property type="protein sequence ID" value="RAW02178.1"/>
    <property type="molecule type" value="Genomic_DNA"/>
</dbReference>
<protein>
    <submittedName>
        <fullName evidence="1">Uncharacterized protein</fullName>
    </submittedName>
</protein>
<gene>
    <name evidence="1" type="ORF">DQQ10_06455</name>
</gene>
<dbReference type="Proteomes" id="UP000251889">
    <property type="component" value="Unassembled WGS sequence"/>
</dbReference>
<comment type="caution">
    <text evidence="1">The sequence shown here is derived from an EMBL/GenBank/DDBJ whole genome shotgun (WGS) entry which is preliminary data.</text>
</comment>
<evidence type="ECO:0000313" key="2">
    <source>
        <dbReference type="Proteomes" id="UP000251889"/>
    </source>
</evidence>
<accession>A0A364Y5A4</accession>
<keyword evidence="2" id="KW-1185">Reference proteome</keyword>
<evidence type="ECO:0000313" key="1">
    <source>
        <dbReference type="EMBL" id="RAW02178.1"/>
    </source>
</evidence>